<name>A0A0A9DJC2_ARUDO</name>
<organism evidence="1">
    <name type="scientific">Arundo donax</name>
    <name type="common">Giant reed</name>
    <name type="synonym">Donax arundinaceus</name>
    <dbReference type="NCBI Taxonomy" id="35708"/>
    <lineage>
        <taxon>Eukaryota</taxon>
        <taxon>Viridiplantae</taxon>
        <taxon>Streptophyta</taxon>
        <taxon>Embryophyta</taxon>
        <taxon>Tracheophyta</taxon>
        <taxon>Spermatophyta</taxon>
        <taxon>Magnoliopsida</taxon>
        <taxon>Liliopsida</taxon>
        <taxon>Poales</taxon>
        <taxon>Poaceae</taxon>
        <taxon>PACMAD clade</taxon>
        <taxon>Arundinoideae</taxon>
        <taxon>Arundineae</taxon>
        <taxon>Arundo</taxon>
    </lineage>
</organism>
<sequence>MKALKLCKNCSLFKPIVTSSDCFRFKFVSPSRFIVST</sequence>
<accession>A0A0A9DJC2</accession>
<evidence type="ECO:0000313" key="1">
    <source>
        <dbReference type="EMBL" id="JAD88644.1"/>
    </source>
</evidence>
<protein>
    <submittedName>
        <fullName evidence="1">Aminophospholipid ATPase</fullName>
    </submittedName>
</protein>
<dbReference type="EMBL" id="GBRH01209251">
    <property type="protein sequence ID" value="JAD88644.1"/>
    <property type="molecule type" value="Transcribed_RNA"/>
</dbReference>
<reference evidence="1" key="2">
    <citation type="journal article" date="2015" name="Data Brief">
        <title>Shoot transcriptome of the giant reed, Arundo donax.</title>
        <authorList>
            <person name="Barrero R.A."/>
            <person name="Guerrero F.D."/>
            <person name="Moolhuijzen P."/>
            <person name="Goolsby J.A."/>
            <person name="Tidwell J."/>
            <person name="Bellgard S.E."/>
            <person name="Bellgard M.I."/>
        </authorList>
    </citation>
    <scope>NUCLEOTIDE SEQUENCE</scope>
    <source>
        <tissue evidence="1">Shoot tissue taken approximately 20 cm above the soil surface</tissue>
    </source>
</reference>
<proteinExistence type="predicted"/>
<reference evidence="1" key="1">
    <citation type="submission" date="2014-09" db="EMBL/GenBank/DDBJ databases">
        <authorList>
            <person name="Magalhaes I.L.F."/>
            <person name="Oliveira U."/>
            <person name="Santos F.R."/>
            <person name="Vidigal T.H.D.A."/>
            <person name="Brescovit A.D."/>
            <person name="Santos A.J."/>
        </authorList>
    </citation>
    <scope>NUCLEOTIDE SEQUENCE</scope>
    <source>
        <tissue evidence="1">Shoot tissue taken approximately 20 cm above the soil surface</tissue>
    </source>
</reference>
<dbReference type="AlphaFoldDB" id="A0A0A9DJC2"/>